<dbReference type="SUPFAM" id="SSF50486">
    <property type="entry name" value="FMT C-terminal domain-like"/>
    <property type="match status" value="1"/>
</dbReference>
<keyword evidence="4 5" id="KW-0648">Protein biosynthesis</keyword>
<dbReference type="FunFam" id="3.40.50.12230:FF:000001">
    <property type="entry name" value="Methionyl-tRNA formyltransferase"/>
    <property type="match status" value="1"/>
</dbReference>
<dbReference type="InterPro" id="IPR044135">
    <property type="entry name" value="Met-tRNA-FMT_C"/>
</dbReference>
<evidence type="ECO:0000313" key="8">
    <source>
        <dbReference type="EMBL" id="AIH03812.1"/>
    </source>
</evidence>
<dbReference type="KEGG" id="tcm:HL41_02840"/>
<dbReference type="PaxDb" id="289377-HL41_02840"/>
<dbReference type="RefSeq" id="WP_038062106.1">
    <property type="nucleotide sequence ID" value="NZ_CP008796.1"/>
</dbReference>
<dbReference type="Pfam" id="PF00551">
    <property type="entry name" value="Formyl_trans_N"/>
    <property type="match status" value="1"/>
</dbReference>
<dbReference type="STRING" id="289377.HL41_02840"/>
<keyword evidence="3 5" id="KW-0808">Transferase</keyword>
<dbReference type="GO" id="GO:0004479">
    <property type="term" value="F:methionyl-tRNA formyltransferase activity"/>
    <property type="evidence" value="ECO:0007669"/>
    <property type="project" value="UniProtKB-UniRule"/>
</dbReference>
<dbReference type="Proteomes" id="UP000028481">
    <property type="component" value="Chromosome"/>
</dbReference>
<dbReference type="HOGENOM" id="CLU_033347_1_1_0"/>
<dbReference type="HAMAP" id="MF_00182">
    <property type="entry name" value="Formyl_trans"/>
    <property type="match status" value="1"/>
</dbReference>
<evidence type="ECO:0000256" key="2">
    <source>
        <dbReference type="ARBA" id="ARBA00012261"/>
    </source>
</evidence>
<proteinExistence type="inferred from homology"/>
<dbReference type="InterPro" id="IPR005793">
    <property type="entry name" value="Formyl_trans_C"/>
</dbReference>
<dbReference type="OrthoDB" id="9802815at2"/>
<dbReference type="InterPro" id="IPR005794">
    <property type="entry name" value="Fmt"/>
</dbReference>
<gene>
    <name evidence="5" type="primary">fmt</name>
    <name evidence="8" type="ORF">HL41_02840</name>
</gene>
<dbReference type="PANTHER" id="PTHR11138:SF5">
    <property type="entry name" value="METHIONYL-TRNA FORMYLTRANSFERASE, MITOCHONDRIAL"/>
    <property type="match status" value="1"/>
</dbReference>
<dbReference type="InterPro" id="IPR002376">
    <property type="entry name" value="Formyl_transf_N"/>
</dbReference>
<feature type="domain" description="Formyl transferase N-terminal" evidence="6">
    <location>
        <begin position="5"/>
        <end position="183"/>
    </location>
</feature>
<dbReference type="eggNOG" id="COG0223">
    <property type="taxonomic scope" value="Bacteria"/>
</dbReference>
<name>A0A075WYS6_9BACT</name>
<protein>
    <recommendedName>
        <fullName evidence="2 5">Methionyl-tRNA formyltransferase</fullName>
        <ecNumber evidence="2 5">2.1.2.9</ecNumber>
    </recommendedName>
</protein>
<evidence type="ECO:0000256" key="5">
    <source>
        <dbReference type="HAMAP-Rule" id="MF_00182"/>
    </source>
</evidence>
<dbReference type="EC" id="2.1.2.9" evidence="2 5"/>
<organism evidence="8 9">
    <name type="scientific">Thermodesulfobacterium commune DSM 2178</name>
    <dbReference type="NCBI Taxonomy" id="289377"/>
    <lineage>
        <taxon>Bacteria</taxon>
        <taxon>Pseudomonadati</taxon>
        <taxon>Thermodesulfobacteriota</taxon>
        <taxon>Thermodesulfobacteria</taxon>
        <taxon>Thermodesulfobacteriales</taxon>
        <taxon>Thermodesulfobacteriaceae</taxon>
        <taxon>Thermodesulfobacterium</taxon>
    </lineage>
</organism>
<dbReference type="PROSITE" id="PS00373">
    <property type="entry name" value="GART"/>
    <property type="match status" value="1"/>
</dbReference>
<evidence type="ECO:0000259" key="6">
    <source>
        <dbReference type="Pfam" id="PF00551"/>
    </source>
</evidence>
<dbReference type="GO" id="GO:0005829">
    <property type="term" value="C:cytosol"/>
    <property type="evidence" value="ECO:0007669"/>
    <property type="project" value="TreeGrafter"/>
</dbReference>
<dbReference type="NCBIfam" id="TIGR00460">
    <property type="entry name" value="fmt"/>
    <property type="match status" value="1"/>
</dbReference>
<dbReference type="InterPro" id="IPR001555">
    <property type="entry name" value="GART_AS"/>
</dbReference>
<dbReference type="Gene3D" id="3.40.50.12230">
    <property type="match status" value="1"/>
</dbReference>
<dbReference type="InterPro" id="IPR011034">
    <property type="entry name" value="Formyl_transferase-like_C_sf"/>
</dbReference>
<dbReference type="EMBL" id="CP008796">
    <property type="protein sequence ID" value="AIH03812.1"/>
    <property type="molecule type" value="Genomic_DNA"/>
</dbReference>
<comment type="function">
    <text evidence="5">Attaches a formyl group to the free amino group of methionyl-tRNA(fMet). The formyl group appears to play a dual role in the initiator identity of N-formylmethionyl-tRNA by promoting its recognition by IF2 and preventing the misappropriation of this tRNA by the elongation apparatus.</text>
</comment>
<evidence type="ECO:0000313" key="9">
    <source>
        <dbReference type="Proteomes" id="UP000028481"/>
    </source>
</evidence>
<feature type="binding site" evidence="5">
    <location>
        <begin position="112"/>
        <end position="115"/>
    </location>
    <ligand>
        <name>(6S)-5,6,7,8-tetrahydrofolate</name>
        <dbReference type="ChEBI" id="CHEBI:57453"/>
    </ligand>
</feature>
<dbReference type="SUPFAM" id="SSF53328">
    <property type="entry name" value="Formyltransferase"/>
    <property type="match status" value="1"/>
</dbReference>
<evidence type="ECO:0000256" key="4">
    <source>
        <dbReference type="ARBA" id="ARBA00022917"/>
    </source>
</evidence>
<keyword evidence="9" id="KW-1185">Reference proteome</keyword>
<comment type="similarity">
    <text evidence="1 5">Belongs to the Fmt family.</text>
</comment>
<dbReference type="PANTHER" id="PTHR11138">
    <property type="entry name" value="METHIONYL-TRNA FORMYLTRANSFERASE"/>
    <property type="match status" value="1"/>
</dbReference>
<feature type="domain" description="Formyl transferase C-terminal" evidence="7">
    <location>
        <begin position="207"/>
        <end position="302"/>
    </location>
</feature>
<dbReference type="InterPro" id="IPR036477">
    <property type="entry name" value="Formyl_transf_N_sf"/>
</dbReference>
<dbReference type="Pfam" id="PF02911">
    <property type="entry name" value="Formyl_trans_C"/>
    <property type="match status" value="1"/>
</dbReference>
<evidence type="ECO:0000259" key="7">
    <source>
        <dbReference type="Pfam" id="PF02911"/>
    </source>
</evidence>
<dbReference type="AlphaFoldDB" id="A0A075WYS6"/>
<accession>A0A075WYS6</accession>
<sequence length="311" mass="34840">MEKYRIVFFGSPDFAIPPIEGLYENENLIAVVTQPDKPQGRGLKTLPCAVKKWALEKGIYVLDPQKIKGNVEFFKILKELAPDLIVVCAYGKILPKEVLEIPRFGCWNIHASLLPKYRGASPINWAILQGEKETGITIMLMDEGLDTGPILLQKKVSIEPEDNALTLAQKLSDLGKEAILEAIELHKKGLLKPIPQPEEGASYAPLLKKEDGFFTFKEPAWFIERKVRAFVPWPTAYTYIQGKILKVYKAKALESENNTPREILRINQEGILVGTSQGALLLIEVQPEGKKRMSAFEFACGKRLKPGDLLT</sequence>
<comment type="catalytic activity">
    <reaction evidence="5">
        <text>L-methionyl-tRNA(fMet) + (6R)-10-formyltetrahydrofolate = N-formyl-L-methionyl-tRNA(fMet) + (6S)-5,6,7,8-tetrahydrofolate + H(+)</text>
        <dbReference type="Rhea" id="RHEA:24380"/>
        <dbReference type="Rhea" id="RHEA-COMP:9952"/>
        <dbReference type="Rhea" id="RHEA-COMP:9953"/>
        <dbReference type="ChEBI" id="CHEBI:15378"/>
        <dbReference type="ChEBI" id="CHEBI:57453"/>
        <dbReference type="ChEBI" id="CHEBI:78530"/>
        <dbReference type="ChEBI" id="CHEBI:78844"/>
        <dbReference type="ChEBI" id="CHEBI:195366"/>
        <dbReference type="EC" id="2.1.2.9"/>
    </reaction>
</comment>
<dbReference type="InterPro" id="IPR041711">
    <property type="entry name" value="Met-tRNA-FMT_N"/>
</dbReference>
<evidence type="ECO:0000256" key="1">
    <source>
        <dbReference type="ARBA" id="ARBA00010699"/>
    </source>
</evidence>
<reference evidence="8 9" key="1">
    <citation type="journal article" date="2015" name="Genome Announc.">
        <title>Genome Sequence of a Sulfate-Reducing Thermophilic Bacterium, Thermodesulfobacterium commune DSM 2178T (Phylum Thermodesulfobacteria).</title>
        <authorList>
            <person name="Bhatnagar S."/>
            <person name="Badger J.H."/>
            <person name="Madupu R."/>
            <person name="Khouri H.M."/>
            <person name="O'Connor E.M."/>
            <person name="Robb F.T."/>
            <person name="Ward N.L."/>
            <person name="Eisen J.A."/>
        </authorList>
    </citation>
    <scope>NUCLEOTIDE SEQUENCE [LARGE SCALE GENOMIC DNA]</scope>
    <source>
        <strain evidence="8 9">DSM 2178</strain>
    </source>
</reference>
<dbReference type="CDD" id="cd08646">
    <property type="entry name" value="FMT_core_Met-tRNA-FMT_N"/>
    <property type="match status" value="1"/>
</dbReference>
<evidence type="ECO:0000256" key="3">
    <source>
        <dbReference type="ARBA" id="ARBA00022679"/>
    </source>
</evidence>
<dbReference type="CDD" id="cd08704">
    <property type="entry name" value="Met_tRNA_FMT_C"/>
    <property type="match status" value="1"/>
</dbReference>